<protein>
    <submittedName>
        <fullName evidence="1">Uncharacterized protein</fullName>
    </submittedName>
</protein>
<evidence type="ECO:0000313" key="1">
    <source>
        <dbReference type="EMBL" id="KKK88551.1"/>
    </source>
</evidence>
<dbReference type="AlphaFoldDB" id="A0A0F9BVW8"/>
<accession>A0A0F9BVW8</accession>
<reference evidence="1" key="1">
    <citation type="journal article" date="2015" name="Nature">
        <title>Complex archaea that bridge the gap between prokaryotes and eukaryotes.</title>
        <authorList>
            <person name="Spang A."/>
            <person name="Saw J.H."/>
            <person name="Jorgensen S.L."/>
            <person name="Zaremba-Niedzwiedzka K."/>
            <person name="Martijn J."/>
            <person name="Lind A.E."/>
            <person name="van Eijk R."/>
            <person name="Schleper C."/>
            <person name="Guy L."/>
            <person name="Ettema T.J."/>
        </authorList>
    </citation>
    <scope>NUCLEOTIDE SEQUENCE</scope>
</reference>
<proteinExistence type="predicted"/>
<sequence>MTCQWCHESSPVNRKDNFCSDMCQINQLQAELDNYKTNWDALAKDALAFENKAEQLQAKLKEMMGWAGAKNNACKQLQAELDNIKGLCDTYDETGRMFDETKRTPLAVRVMEIVSEVKAEIGILKMGFKPEKDGE</sequence>
<organism evidence="1">
    <name type="scientific">marine sediment metagenome</name>
    <dbReference type="NCBI Taxonomy" id="412755"/>
    <lineage>
        <taxon>unclassified sequences</taxon>
        <taxon>metagenomes</taxon>
        <taxon>ecological metagenomes</taxon>
    </lineage>
</organism>
<name>A0A0F9BVW8_9ZZZZ</name>
<comment type="caution">
    <text evidence="1">The sequence shown here is derived from an EMBL/GenBank/DDBJ whole genome shotgun (WGS) entry which is preliminary data.</text>
</comment>
<gene>
    <name evidence="1" type="ORF">LCGC14_2742040</name>
</gene>
<dbReference type="EMBL" id="LAZR01049902">
    <property type="protein sequence ID" value="KKK88551.1"/>
    <property type="molecule type" value="Genomic_DNA"/>
</dbReference>